<keyword evidence="2" id="KW-1185">Reference proteome</keyword>
<dbReference type="EMBL" id="ADMD01000007">
    <property type="protein sequence ID" value="EJZ83380.1"/>
    <property type="molecule type" value="Genomic_DNA"/>
</dbReference>
<dbReference type="OrthoDB" id="5458390at2"/>
<dbReference type="PATRIC" id="fig|742818.3.peg.937"/>
<evidence type="ECO:0000313" key="2">
    <source>
        <dbReference type="Proteomes" id="UP000006069"/>
    </source>
</evidence>
<evidence type="ECO:0000313" key="1">
    <source>
        <dbReference type="EMBL" id="EJZ83380.1"/>
    </source>
</evidence>
<accession>K0Z7H6</accession>
<organism evidence="1 2">
    <name type="scientific">Slackia piriformis YIT 12062</name>
    <dbReference type="NCBI Taxonomy" id="742818"/>
    <lineage>
        <taxon>Bacteria</taxon>
        <taxon>Bacillati</taxon>
        <taxon>Actinomycetota</taxon>
        <taxon>Coriobacteriia</taxon>
        <taxon>Eggerthellales</taxon>
        <taxon>Eggerthellaceae</taxon>
        <taxon>Slackia</taxon>
    </lineage>
</organism>
<dbReference type="HOGENOM" id="CLU_185115_1_0_11"/>
<reference evidence="1 2" key="1">
    <citation type="submission" date="2012-08" db="EMBL/GenBank/DDBJ databases">
        <title>The Genome Sequence of Slackia piriformis YIT 12062.</title>
        <authorList>
            <consortium name="The Broad Institute Genome Sequencing Platform"/>
            <person name="Earl A."/>
            <person name="Ward D."/>
            <person name="Feldgarden M."/>
            <person name="Gevers D."/>
            <person name="Morotomi M."/>
            <person name="Walker B."/>
            <person name="Young S.K."/>
            <person name="Zeng Q."/>
            <person name="Gargeya S."/>
            <person name="Fitzgerald M."/>
            <person name="Haas B."/>
            <person name="Abouelleil A."/>
            <person name="Alvarado L."/>
            <person name="Arachchi H.M."/>
            <person name="Berlin A.M."/>
            <person name="Chapman S.B."/>
            <person name="Goldberg J."/>
            <person name="Griggs A."/>
            <person name="Gujja S."/>
            <person name="Hansen M."/>
            <person name="Howarth C."/>
            <person name="Imamovic A."/>
            <person name="Larimer J."/>
            <person name="McCowen C."/>
            <person name="Montmayeur A."/>
            <person name="Murphy C."/>
            <person name="Neiman D."/>
            <person name="Pearson M."/>
            <person name="Priest M."/>
            <person name="Roberts A."/>
            <person name="Saif S."/>
            <person name="Shea T."/>
            <person name="Sisk P."/>
            <person name="Sykes S."/>
            <person name="Wortman J."/>
            <person name="Nusbaum C."/>
            <person name="Birren B."/>
        </authorList>
    </citation>
    <scope>NUCLEOTIDE SEQUENCE [LARGE SCALE GENOMIC DNA]</scope>
    <source>
        <strain evidence="1 2">YIT 12062</strain>
    </source>
</reference>
<dbReference type="AlphaFoldDB" id="K0Z7H6"/>
<proteinExistence type="predicted"/>
<dbReference type="eggNOG" id="ENOG5032YVG">
    <property type="taxonomic scope" value="Bacteria"/>
</dbReference>
<dbReference type="RefSeq" id="WP_009139099.1">
    <property type="nucleotide sequence ID" value="NZ_JH815198.1"/>
</dbReference>
<sequence>MGNSLIPLHYAIVKHFMDGRQDCASGVVSALKADYGSYKMLTLKDVEEALATAKENGVLEECGYDLDSNGGLVVYYRMTDFGKDMVGRYIP</sequence>
<protein>
    <submittedName>
        <fullName evidence="1">Uncharacterized protein</fullName>
    </submittedName>
</protein>
<comment type="caution">
    <text evidence="1">The sequence shown here is derived from an EMBL/GenBank/DDBJ whole genome shotgun (WGS) entry which is preliminary data.</text>
</comment>
<dbReference type="InParanoid" id="K0Z7H6"/>
<dbReference type="Proteomes" id="UP000006069">
    <property type="component" value="Unassembled WGS sequence"/>
</dbReference>
<name>K0Z7H6_9ACTN</name>
<gene>
    <name evidence="1" type="ORF">HMPREF9451_00885</name>
</gene>